<feature type="signal peptide" evidence="2">
    <location>
        <begin position="1"/>
        <end position="24"/>
    </location>
</feature>
<name>A0A7X9DK67_UNCKA</name>
<keyword evidence="1" id="KW-0472">Membrane</keyword>
<feature type="transmembrane region" description="Helical" evidence="1">
    <location>
        <begin position="142"/>
        <end position="160"/>
    </location>
</feature>
<protein>
    <recommendedName>
        <fullName evidence="5">Carboxypeptidase regulatory-like domain-containing protein</fullName>
    </recommendedName>
</protein>
<gene>
    <name evidence="3" type="ORF">GYA27_01830</name>
</gene>
<evidence type="ECO:0000256" key="1">
    <source>
        <dbReference type="SAM" id="Phobius"/>
    </source>
</evidence>
<proteinExistence type="predicted"/>
<dbReference type="Proteomes" id="UP000526033">
    <property type="component" value="Unassembled WGS sequence"/>
</dbReference>
<organism evidence="3 4">
    <name type="scientific">candidate division WWE3 bacterium</name>
    <dbReference type="NCBI Taxonomy" id="2053526"/>
    <lineage>
        <taxon>Bacteria</taxon>
        <taxon>Katanobacteria</taxon>
    </lineage>
</organism>
<evidence type="ECO:0000313" key="3">
    <source>
        <dbReference type="EMBL" id="NMB69916.1"/>
    </source>
</evidence>
<evidence type="ECO:0000256" key="2">
    <source>
        <dbReference type="SAM" id="SignalP"/>
    </source>
</evidence>
<feature type="chain" id="PRO_5030981438" description="Carboxypeptidase regulatory-like domain-containing protein" evidence="2">
    <location>
        <begin position="25"/>
        <end position="179"/>
    </location>
</feature>
<sequence>MIKLIVSALSLVTYLSLTLSQVSAASFALTKIGALDLGGKTYPEWWYTAVNPTFYGTGEASKEVTILIGSDSHKVTADSSGNWAYYAELAGGDYDIKVSQGSSAYSFKLHLGQGLPANLGGSQSSQSTQSTGSVPLTGYNQIAAIGFGVGLALLASYFYISGDVDKKSLIEKRLLNEDR</sequence>
<evidence type="ECO:0008006" key="5">
    <source>
        <dbReference type="Google" id="ProtNLM"/>
    </source>
</evidence>
<dbReference type="EMBL" id="JAAZNL010000018">
    <property type="protein sequence ID" value="NMB69916.1"/>
    <property type="molecule type" value="Genomic_DNA"/>
</dbReference>
<evidence type="ECO:0000313" key="4">
    <source>
        <dbReference type="Proteomes" id="UP000526033"/>
    </source>
</evidence>
<reference evidence="3 4" key="1">
    <citation type="journal article" date="2020" name="Biotechnol. Biofuels">
        <title>New insights from the biogas microbiome by comprehensive genome-resolved metagenomics of nearly 1600 species originating from multiple anaerobic digesters.</title>
        <authorList>
            <person name="Campanaro S."/>
            <person name="Treu L."/>
            <person name="Rodriguez-R L.M."/>
            <person name="Kovalovszki A."/>
            <person name="Ziels R.M."/>
            <person name="Maus I."/>
            <person name="Zhu X."/>
            <person name="Kougias P.G."/>
            <person name="Basile A."/>
            <person name="Luo G."/>
            <person name="Schluter A."/>
            <person name="Konstantinidis K.T."/>
            <person name="Angelidaki I."/>
        </authorList>
    </citation>
    <scope>NUCLEOTIDE SEQUENCE [LARGE SCALE GENOMIC DNA]</scope>
    <source>
        <strain evidence="3">AS27yjCOA_165</strain>
    </source>
</reference>
<comment type="caution">
    <text evidence="3">The sequence shown here is derived from an EMBL/GenBank/DDBJ whole genome shotgun (WGS) entry which is preliminary data.</text>
</comment>
<accession>A0A7X9DK67</accession>
<keyword evidence="1" id="KW-0812">Transmembrane</keyword>
<keyword evidence="2" id="KW-0732">Signal</keyword>
<keyword evidence="1" id="KW-1133">Transmembrane helix</keyword>
<dbReference type="Gene3D" id="2.60.40.10">
    <property type="entry name" value="Immunoglobulins"/>
    <property type="match status" value="1"/>
</dbReference>
<dbReference type="AlphaFoldDB" id="A0A7X9DK67"/>
<dbReference type="InterPro" id="IPR013783">
    <property type="entry name" value="Ig-like_fold"/>
</dbReference>